<evidence type="ECO:0000313" key="3">
    <source>
        <dbReference type="Proteomes" id="UP000292052"/>
    </source>
</evidence>
<dbReference type="Proteomes" id="UP000292052">
    <property type="component" value="Unassembled WGS sequence"/>
</dbReference>
<comment type="caution">
    <text evidence="2">The sequence shown here is derived from an EMBL/GenBank/DDBJ whole genome shotgun (WGS) entry which is preliminary data.</text>
</comment>
<organism evidence="2 3">
    <name type="scientific">Asbolus verrucosus</name>
    <name type="common">Desert ironclad beetle</name>
    <dbReference type="NCBI Taxonomy" id="1661398"/>
    <lineage>
        <taxon>Eukaryota</taxon>
        <taxon>Metazoa</taxon>
        <taxon>Ecdysozoa</taxon>
        <taxon>Arthropoda</taxon>
        <taxon>Hexapoda</taxon>
        <taxon>Insecta</taxon>
        <taxon>Pterygota</taxon>
        <taxon>Neoptera</taxon>
        <taxon>Endopterygota</taxon>
        <taxon>Coleoptera</taxon>
        <taxon>Polyphaga</taxon>
        <taxon>Cucujiformia</taxon>
        <taxon>Tenebrionidae</taxon>
        <taxon>Pimeliinae</taxon>
        <taxon>Asbolus</taxon>
    </lineage>
</organism>
<reference evidence="2 3" key="1">
    <citation type="submission" date="2017-03" db="EMBL/GenBank/DDBJ databases">
        <title>Genome of the blue death feigning beetle - Asbolus verrucosus.</title>
        <authorList>
            <person name="Rider S.D."/>
        </authorList>
    </citation>
    <scope>NUCLEOTIDE SEQUENCE [LARGE SCALE GENOMIC DNA]</scope>
    <source>
        <strain evidence="2">Butters</strain>
        <tissue evidence="2">Head and leg muscle</tissue>
    </source>
</reference>
<protein>
    <submittedName>
        <fullName evidence="2">Uncharacterized protein</fullName>
    </submittedName>
</protein>
<dbReference type="EMBL" id="QDEB01006088">
    <property type="protein sequence ID" value="RZC42678.1"/>
    <property type="molecule type" value="Genomic_DNA"/>
</dbReference>
<evidence type="ECO:0000313" key="2">
    <source>
        <dbReference type="EMBL" id="RZC42678.1"/>
    </source>
</evidence>
<sequence>MDQGLQHRDRAGAIIHTVAAPSHSLPLN</sequence>
<keyword evidence="3" id="KW-1185">Reference proteome</keyword>
<proteinExistence type="predicted"/>
<feature type="compositionally biased region" description="Basic and acidic residues" evidence="1">
    <location>
        <begin position="1"/>
        <end position="11"/>
    </location>
</feature>
<evidence type="ECO:0000256" key="1">
    <source>
        <dbReference type="SAM" id="MobiDB-lite"/>
    </source>
</evidence>
<dbReference type="AlphaFoldDB" id="A0A482WE38"/>
<accession>A0A482WE38</accession>
<feature type="region of interest" description="Disordered" evidence="1">
    <location>
        <begin position="1"/>
        <end position="28"/>
    </location>
</feature>
<name>A0A482WE38_ASBVE</name>
<gene>
    <name evidence="2" type="ORF">BDFB_009883</name>
</gene>